<protein>
    <recommendedName>
        <fullName evidence="1">3'-5' exonuclease domain-containing protein</fullName>
    </recommendedName>
</protein>
<dbReference type="AlphaFoldDB" id="E3LSD8"/>
<dbReference type="InterPro" id="IPR012337">
    <property type="entry name" value="RNaseH-like_sf"/>
</dbReference>
<reference evidence="2" key="1">
    <citation type="submission" date="2007-07" db="EMBL/GenBank/DDBJ databases">
        <title>PCAP assembly of the Caenorhabditis remanei genome.</title>
        <authorList>
            <consortium name="The Caenorhabditis remanei Sequencing Consortium"/>
            <person name="Wilson R.K."/>
        </authorList>
    </citation>
    <scope>NUCLEOTIDE SEQUENCE [LARGE SCALE GENOMIC DNA]</scope>
    <source>
        <strain evidence="2">PB4641</strain>
    </source>
</reference>
<accession>E3LSD8</accession>
<gene>
    <name evidence="2" type="ORF">CRE_25297</name>
</gene>
<proteinExistence type="predicted"/>
<dbReference type="InterPro" id="IPR036397">
    <property type="entry name" value="RNaseH_sf"/>
</dbReference>
<dbReference type="STRING" id="31234.E3LSD8"/>
<evidence type="ECO:0000313" key="2">
    <source>
        <dbReference type="EMBL" id="EFP09344.1"/>
    </source>
</evidence>
<feature type="domain" description="3'-5' exonuclease" evidence="1">
    <location>
        <begin position="425"/>
        <end position="623"/>
    </location>
</feature>
<evidence type="ECO:0000313" key="3">
    <source>
        <dbReference type="Proteomes" id="UP000008281"/>
    </source>
</evidence>
<dbReference type="InterPro" id="IPR052408">
    <property type="entry name" value="Exonuclease_MUT-7-like"/>
</dbReference>
<dbReference type="PANTHER" id="PTHR47765">
    <property type="entry name" value="3'-5' EXONUCLEASE DOMAIN-CONTAINING PROTEIN"/>
    <property type="match status" value="1"/>
</dbReference>
<dbReference type="eggNOG" id="KOG2207">
    <property type="taxonomic scope" value="Eukaryota"/>
</dbReference>
<dbReference type="Proteomes" id="UP000008281">
    <property type="component" value="Unassembled WGS sequence"/>
</dbReference>
<dbReference type="PANTHER" id="PTHR47765:SF2">
    <property type="entry name" value="EXONUCLEASE MUT-7 HOMOLOG"/>
    <property type="match status" value="1"/>
</dbReference>
<dbReference type="HOGENOM" id="CLU_354213_0_0_1"/>
<dbReference type="Pfam" id="PF01612">
    <property type="entry name" value="DNA_pol_A_exo1"/>
    <property type="match status" value="1"/>
</dbReference>
<dbReference type="OrthoDB" id="18193at2759"/>
<dbReference type="OMA" id="CSNWANR"/>
<dbReference type="FunCoup" id="E3LSD8">
    <property type="interactions" value="1197"/>
</dbReference>
<dbReference type="GO" id="GO:0003676">
    <property type="term" value="F:nucleic acid binding"/>
    <property type="evidence" value="ECO:0007669"/>
    <property type="project" value="InterPro"/>
</dbReference>
<keyword evidence="3" id="KW-1185">Reference proteome</keyword>
<dbReference type="InParanoid" id="E3LSD8"/>
<name>E3LSD8_CAERE</name>
<dbReference type="InterPro" id="IPR002562">
    <property type="entry name" value="3'-5'_exonuclease_dom"/>
</dbReference>
<dbReference type="GO" id="GO:0006139">
    <property type="term" value="P:nucleobase-containing compound metabolic process"/>
    <property type="evidence" value="ECO:0007669"/>
    <property type="project" value="InterPro"/>
</dbReference>
<sequence length="793" mass="93792">MSHVQESTSSDSTQEKQFFNAQRQLKYKTLDDRAKIVKEIMKTEEGDRKEKLRITFFEFFDEDFRKSRNITSEHEEECQYETNVYEMMILFISSIPDRKKEAGKNVAQWFLESFMNWISSRNIGEELKNTQLTERTKESSKKCCVREPAFSDSLRKIFDYSEDDILDKRERMIKEMFENQQYKEASELIIKHGLVDEYTFEQLVLPLILCDKCQIVDELLKLSSRFQKDYLKFLDGFVGKTDEVVDSFFKPYEQKGMVKINLNRFHGKSLTTFIQKFFNGIAKQCHFDVDERRDTPFFEAYMKGKALKYYCMQRFELKVMADELYFEHTKNTLKQSPIDTVFYYFGLLWDSGFVERRIEALFWIRYLNIPTNTHQLPYGIGQFYRNPDPKLTAEVERLLALRTEIPQTEITEQLFVYEEEQKCPITIVKNGEELEELCRELDTVEEGTYIGYDSEFKPGHLTDSSISRMATIQLFFNEKVFLVDCVILEKIDISEGMWKKFFESLFHSKKLTVIGFDMKNDMEALFTVRPIRDDFRQEDVKNFICVKRFVEILNEYDASILSLTKKSCRLITLVEELLNLTMDKTEQTGNWQCRPLRKNQIVYASLDAVIVLDLFRKIFEIVKQYEKQVEIDKLLDESRSFVIVKKEKVKKETKVLTASPWENMYEVINATRILRVHRDPTKPLQRPSELKIIVDTMVLGTGKNLRLLGIDVFIPRDASELQKYLLGMKTLANEQRSIITVPSKSYEAMKAENPNAHFILLQDVYNKQWLDLVTDFLDQFNLDIRKEDGLKRK</sequence>
<dbReference type="SMART" id="SM00474">
    <property type="entry name" value="35EXOc"/>
    <property type="match status" value="1"/>
</dbReference>
<dbReference type="GO" id="GO:0008408">
    <property type="term" value="F:3'-5' exonuclease activity"/>
    <property type="evidence" value="ECO:0007669"/>
    <property type="project" value="InterPro"/>
</dbReference>
<evidence type="ECO:0000259" key="1">
    <source>
        <dbReference type="SMART" id="SM00474"/>
    </source>
</evidence>
<dbReference type="Gene3D" id="3.30.420.10">
    <property type="entry name" value="Ribonuclease H-like superfamily/Ribonuclease H"/>
    <property type="match status" value="1"/>
</dbReference>
<dbReference type="SUPFAM" id="SSF53098">
    <property type="entry name" value="Ribonuclease H-like"/>
    <property type="match status" value="1"/>
</dbReference>
<dbReference type="EMBL" id="DS268414">
    <property type="protein sequence ID" value="EFP09344.1"/>
    <property type="molecule type" value="Genomic_DNA"/>
</dbReference>
<organism evidence="3">
    <name type="scientific">Caenorhabditis remanei</name>
    <name type="common">Caenorhabditis vulgaris</name>
    <dbReference type="NCBI Taxonomy" id="31234"/>
    <lineage>
        <taxon>Eukaryota</taxon>
        <taxon>Metazoa</taxon>
        <taxon>Ecdysozoa</taxon>
        <taxon>Nematoda</taxon>
        <taxon>Chromadorea</taxon>
        <taxon>Rhabditida</taxon>
        <taxon>Rhabditina</taxon>
        <taxon>Rhabditomorpha</taxon>
        <taxon>Rhabditoidea</taxon>
        <taxon>Rhabditidae</taxon>
        <taxon>Peloderinae</taxon>
        <taxon>Caenorhabditis</taxon>
    </lineage>
</organism>